<evidence type="ECO:0000259" key="3">
    <source>
        <dbReference type="Pfam" id="PF00085"/>
    </source>
</evidence>
<dbReference type="CDD" id="cd02947">
    <property type="entry name" value="TRX_family"/>
    <property type="match status" value="1"/>
</dbReference>
<dbReference type="InterPro" id="IPR036249">
    <property type="entry name" value="Thioredoxin-like_sf"/>
</dbReference>
<reference evidence="4" key="2">
    <citation type="submission" date="2025-08" db="UniProtKB">
        <authorList>
            <consortium name="Ensembl"/>
        </authorList>
    </citation>
    <scope>IDENTIFICATION</scope>
</reference>
<sequence length="79" mass="8993">LVGVKVDFDVALKEAGERLVAVDFSTTWCRPCRAMKPIFRSLSVKHQDVLFLEVDADECEELLVIFLFTKEDEVSQMSV</sequence>
<reference evidence="4 5" key="1">
    <citation type="submission" date="2017-08" db="EMBL/GenBank/DDBJ databases">
        <title>USMARCv1.0.</title>
        <authorList>
            <person name="Hannum G.I."/>
            <person name="Koren S."/>
            <person name="Schroeder S.G."/>
            <person name="Chin S.C."/>
            <person name="Nonneman D.J."/>
            <person name="Becker S.A."/>
            <person name="Rosen B.D."/>
            <person name="Bickhart D.M."/>
            <person name="Putnam N.H."/>
            <person name="Green R.E."/>
            <person name="Tuggle C.K."/>
            <person name="Liu H."/>
            <person name="Rohrer G.A."/>
            <person name="Warr A."/>
            <person name="Hall R."/>
            <person name="Kim K."/>
            <person name="Hume D.A."/>
            <person name="Talbot R."/>
            <person name="Chow W."/>
            <person name="Howe K."/>
            <person name="Schwartz A.S."/>
            <person name="Watson M."/>
            <person name="Archibald A.L."/>
            <person name="Phillippy A.M."/>
            <person name="Smith T.P.L."/>
        </authorList>
    </citation>
    <scope>NUCLEOTIDE SEQUENCE [LARGE SCALE GENOMIC DNA]</scope>
</reference>
<keyword evidence="2" id="KW-0676">Redox-active center</keyword>
<dbReference type="PANTHER" id="PTHR46115">
    <property type="entry name" value="THIOREDOXIN-LIKE PROTEIN 1"/>
    <property type="match status" value="1"/>
</dbReference>
<dbReference type="AlphaFoldDB" id="A0A4X1VRR0"/>
<dbReference type="Gene3D" id="3.40.30.10">
    <property type="entry name" value="Glutaredoxin"/>
    <property type="match status" value="1"/>
</dbReference>
<keyword evidence="1" id="KW-1015">Disulfide bond</keyword>
<organism evidence="4 5">
    <name type="scientific">Sus scrofa</name>
    <name type="common">Pig</name>
    <dbReference type="NCBI Taxonomy" id="9823"/>
    <lineage>
        <taxon>Eukaryota</taxon>
        <taxon>Metazoa</taxon>
        <taxon>Chordata</taxon>
        <taxon>Craniata</taxon>
        <taxon>Vertebrata</taxon>
        <taxon>Euteleostomi</taxon>
        <taxon>Mammalia</taxon>
        <taxon>Eutheria</taxon>
        <taxon>Laurasiatheria</taxon>
        <taxon>Artiodactyla</taxon>
        <taxon>Suina</taxon>
        <taxon>Suidae</taxon>
        <taxon>Sus</taxon>
    </lineage>
</organism>
<dbReference type="SUPFAM" id="SSF52833">
    <property type="entry name" value="Thioredoxin-like"/>
    <property type="match status" value="1"/>
</dbReference>
<feature type="domain" description="Thioredoxin" evidence="3">
    <location>
        <begin position="6"/>
        <end position="62"/>
    </location>
</feature>
<name>A0A4X1VRR0_PIG</name>
<evidence type="ECO:0000313" key="4">
    <source>
        <dbReference type="Ensembl" id="ENSSSCP00070044777.1"/>
    </source>
</evidence>
<accession>A0A4X1VRR0</accession>
<dbReference type="Ensembl" id="ENSSSCT00070052863.1">
    <property type="protein sequence ID" value="ENSSSCP00070044777.1"/>
    <property type="gene ID" value="ENSSSCG00070026372.1"/>
</dbReference>
<evidence type="ECO:0000256" key="2">
    <source>
        <dbReference type="ARBA" id="ARBA00023284"/>
    </source>
</evidence>
<dbReference type="Proteomes" id="UP000314985">
    <property type="component" value="Chromosome 6"/>
</dbReference>
<dbReference type="Pfam" id="PF00085">
    <property type="entry name" value="Thioredoxin"/>
    <property type="match status" value="1"/>
</dbReference>
<evidence type="ECO:0000256" key="1">
    <source>
        <dbReference type="ARBA" id="ARBA00023157"/>
    </source>
</evidence>
<protein>
    <recommendedName>
        <fullName evidence="3">Thioredoxin domain-containing protein</fullName>
    </recommendedName>
</protein>
<proteinExistence type="predicted"/>
<dbReference type="InterPro" id="IPR013766">
    <property type="entry name" value="Thioredoxin_domain"/>
</dbReference>
<evidence type="ECO:0000313" key="5">
    <source>
        <dbReference type="Proteomes" id="UP000314985"/>
    </source>
</evidence>